<dbReference type="AlphaFoldDB" id="A0A944CBW9"/>
<dbReference type="RefSeq" id="WP_213215209.1">
    <property type="nucleotide sequence ID" value="NZ_QTKU01000001.1"/>
</dbReference>
<feature type="transmembrane region" description="Helical" evidence="1">
    <location>
        <begin position="34"/>
        <end position="56"/>
    </location>
</feature>
<comment type="caution">
    <text evidence="2">The sequence shown here is derived from an EMBL/GenBank/DDBJ whole genome shotgun (WGS) entry which is preliminary data.</text>
</comment>
<keyword evidence="1" id="KW-1133">Transmembrane helix</keyword>
<sequence>MKRRDKIITAILLIALVSIAILIFSIPVGMSTKTYASIAFGAILAFGILELILSLISTLKNRDKR</sequence>
<keyword evidence="1" id="KW-0472">Membrane</keyword>
<evidence type="ECO:0000256" key="1">
    <source>
        <dbReference type="SAM" id="Phobius"/>
    </source>
</evidence>
<protein>
    <submittedName>
        <fullName evidence="2">Uncharacterized protein</fullName>
    </submittedName>
</protein>
<name>A0A944CBW9_9HYPH</name>
<reference evidence="2" key="1">
    <citation type="submission" date="2018-08" db="EMBL/GenBank/DDBJ databases">
        <authorList>
            <person name="Jin W."/>
            <person name="Wang H."/>
            <person name="Yang Y."/>
            <person name="Li M."/>
            <person name="Liu J."/>
        </authorList>
    </citation>
    <scope>NUCLEOTIDE SEQUENCE</scope>
    <source>
        <strain evidence="2">AESS21</strain>
    </source>
</reference>
<accession>A0A944CBW9</accession>
<organism evidence="2 3">
    <name type="scientific">Roseibium polysiphoniae</name>
    <dbReference type="NCBI Taxonomy" id="2571221"/>
    <lineage>
        <taxon>Bacteria</taxon>
        <taxon>Pseudomonadati</taxon>
        <taxon>Pseudomonadota</taxon>
        <taxon>Alphaproteobacteria</taxon>
        <taxon>Hyphomicrobiales</taxon>
        <taxon>Stappiaceae</taxon>
        <taxon>Roseibium</taxon>
    </lineage>
</organism>
<gene>
    <name evidence="2" type="ORF">DYI23_05270</name>
</gene>
<evidence type="ECO:0000313" key="3">
    <source>
        <dbReference type="Proteomes" id="UP000705379"/>
    </source>
</evidence>
<reference evidence="2" key="2">
    <citation type="journal article" date="2021" name="Microorganisms">
        <title>Bacterial Dimethylsulfoniopropionate Biosynthesis in the East China Sea.</title>
        <authorList>
            <person name="Liu J."/>
            <person name="Zhang Y."/>
            <person name="Liu J."/>
            <person name="Zhong H."/>
            <person name="Williams B.T."/>
            <person name="Zheng Y."/>
            <person name="Curson A.R.J."/>
            <person name="Sun C."/>
            <person name="Sun H."/>
            <person name="Song D."/>
            <person name="Wagner Mackenzie B."/>
            <person name="Bermejo Martinez A."/>
            <person name="Todd J.D."/>
            <person name="Zhang X.H."/>
        </authorList>
    </citation>
    <scope>NUCLEOTIDE SEQUENCE</scope>
    <source>
        <strain evidence="2">AESS21</strain>
    </source>
</reference>
<proteinExistence type="predicted"/>
<dbReference type="EMBL" id="QTKU01000001">
    <property type="protein sequence ID" value="MBS8259624.1"/>
    <property type="molecule type" value="Genomic_DNA"/>
</dbReference>
<dbReference type="Proteomes" id="UP000705379">
    <property type="component" value="Unassembled WGS sequence"/>
</dbReference>
<evidence type="ECO:0000313" key="2">
    <source>
        <dbReference type="EMBL" id="MBS8259624.1"/>
    </source>
</evidence>
<feature type="transmembrane region" description="Helical" evidence="1">
    <location>
        <begin position="7"/>
        <end position="28"/>
    </location>
</feature>
<keyword evidence="1" id="KW-0812">Transmembrane</keyword>